<protein>
    <submittedName>
        <fullName evidence="3">Uncharacterized protein</fullName>
    </submittedName>
</protein>
<proteinExistence type="inferred from homology"/>
<keyword evidence="2" id="KW-0812">Transmembrane</keyword>
<evidence type="ECO:0000313" key="4">
    <source>
        <dbReference type="Proteomes" id="UP000280104"/>
    </source>
</evidence>
<reference evidence="3 4" key="1">
    <citation type="submission" date="2018-05" db="EMBL/GenBank/DDBJ databases">
        <authorList>
            <person name="Thind KAUR A."/>
        </authorList>
    </citation>
    <scope>NUCLEOTIDE SEQUENCE [LARGE SCALE GENOMIC DNA]</scope>
</reference>
<comment type="similarity">
    <text evidence="1">Belongs to the multi antimicrobial extrusion (MATE) (TC 2.A.66.1) family.</text>
</comment>
<dbReference type="GO" id="GO:0042910">
    <property type="term" value="F:xenobiotic transmembrane transporter activity"/>
    <property type="evidence" value="ECO:0007669"/>
    <property type="project" value="InterPro"/>
</dbReference>
<feature type="transmembrane region" description="Helical" evidence="2">
    <location>
        <begin position="150"/>
        <end position="177"/>
    </location>
</feature>
<dbReference type="Proteomes" id="UP000280104">
    <property type="component" value="Chromosome II"/>
</dbReference>
<accession>A0A7H4LFI3</accession>
<sequence>MVLSSMITLAVFIPLCWFLVYKVGMGNAGAALSVSICDWVEVIVLGLYIKFSPSCEKTRAPLTWEAFKGIGSFMSLAVPSALMICLEWWSYELLVLLSGILPNPALETSVLSICISTVVLLYNLPYGIGTAASVRVSNELGAGNPEGARLVVGVALSIVVCSAVLVSTTLLALRHFIGIAFSNEEEVVDYVTRMVPVLSISVITDSFQGVLSGIHVFRITYCQ</sequence>
<dbReference type="InterPro" id="IPR002528">
    <property type="entry name" value="MATE_fam"/>
</dbReference>
<dbReference type="PANTHER" id="PTHR11206">
    <property type="entry name" value="MULTIDRUG RESISTANCE PROTEIN"/>
    <property type="match status" value="1"/>
</dbReference>
<dbReference type="GO" id="GO:0016020">
    <property type="term" value="C:membrane"/>
    <property type="evidence" value="ECO:0007669"/>
    <property type="project" value="InterPro"/>
</dbReference>
<dbReference type="GO" id="GO:0015297">
    <property type="term" value="F:antiporter activity"/>
    <property type="evidence" value="ECO:0007669"/>
    <property type="project" value="InterPro"/>
</dbReference>
<gene>
    <name evidence="3" type="ORF">CAMPLR22A2D_LOCUS1979</name>
</gene>
<feature type="transmembrane region" description="Helical" evidence="2">
    <location>
        <begin position="109"/>
        <end position="129"/>
    </location>
</feature>
<dbReference type="Pfam" id="PF01554">
    <property type="entry name" value="MatE"/>
    <property type="match status" value="1"/>
</dbReference>
<keyword evidence="2" id="KW-1133">Transmembrane helix</keyword>
<organism evidence="3 4">
    <name type="scientific">Triticum aestivum</name>
    <name type="common">Wheat</name>
    <dbReference type="NCBI Taxonomy" id="4565"/>
    <lineage>
        <taxon>Eukaryota</taxon>
        <taxon>Viridiplantae</taxon>
        <taxon>Streptophyta</taxon>
        <taxon>Embryophyta</taxon>
        <taxon>Tracheophyta</taxon>
        <taxon>Spermatophyta</taxon>
        <taxon>Magnoliopsida</taxon>
        <taxon>Liliopsida</taxon>
        <taxon>Poales</taxon>
        <taxon>Poaceae</taxon>
        <taxon>BOP clade</taxon>
        <taxon>Pooideae</taxon>
        <taxon>Triticodae</taxon>
        <taxon>Triticeae</taxon>
        <taxon>Triticinae</taxon>
        <taxon>Triticum</taxon>
    </lineage>
</organism>
<dbReference type="AlphaFoldDB" id="A0A7H4LFI3"/>
<keyword evidence="2" id="KW-0472">Membrane</keyword>
<evidence type="ECO:0000313" key="3">
    <source>
        <dbReference type="EMBL" id="SPT17371.1"/>
    </source>
</evidence>
<feature type="transmembrane region" description="Helical" evidence="2">
    <location>
        <begin position="70"/>
        <end position="89"/>
    </location>
</feature>
<evidence type="ECO:0000256" key="2">
    <source>
        <dbReference type="SAM" id="Phobius"/>
    </source>
</evidence>
<evidence type="ECO:0000256" key="1">
    <source>
        <dbReference type="ARBA" id="ARBA00010199"/>
    </source>
</evidence>
<dbReference type="EMBL" id="LS480641">
    <property type="protein sequence ID" value="SPT17371.1"/>
    <property type="molecule type" value="Genomic_DNA"/>
</dbReference>
<feature type="transmembrane region" description="Helical" evidence="2">
    <location>
        <begin position="28"/>
        <end position="49"/>
    </location>
</feature>
<name>A0A7H4LFI3_WHEAT</name>